<name>A0ABS0DJD0_9NOCA</name>
<reference evidence="2 3" key="1">
    <citation type="submission" date="2020-10" db="EMBL/GenBank/DDBJ databases">
        <title>Identification of Nocardia species via Next-generation sequencing and recognition of intraspecies genetic diversity.</title>
        <authorList>
            <person name="Li P."/>
            <person name="Li P."/>
            <person name="Lu B."/>
        </authorList>
    </citation>
    <scope>NUCLEOTIDE SEQUENCE [LARGE SCALE GENOMIC DNA]</scope>
    <source>
        <strain evidence="2 3">BJ06-0143</strain>
    </source>
</reference>
<feature type="region of interest" description="Disordered" evidence="1">
    <location>
        <begin position="1"/>
        <end position="20"/>
    </location>
</feature>
<dbReference type="Pfam" id="PF16259">
    <property type="entry name" value="DUF4913"/>
    <property type="match status" value="1"/>
</dbReference>
<organism evidence="2 3">
    <name type="scientific">Nocardia higoensis</name>
    <dbReference type="NCBI Taxonomy" id="228599"/>
    <lineage>
        <taxon>Bacteria</taxon>
        <taxon>Bacillati</taxon>
        <taxon>Actinomycetota</taxon>
        <taxon>Actinomycetes</taxon>
        <taxon>Mycobacteriales</taxon>
        <taxon>Nocardiaceae</taxon>
        <taxon>Nocardia</taxon>
    </lineage>
</organism>
<dbReference type="EMBL" id="JADLQN010000011">
    <property type="protein sequence ID" value="MBF6358265.1"/>
    <property type="molecule type" value="Genomic_DNA"/>
</dbReference>
<comment type="caution">
    <text evidence="2">The sequence shown here is derived from an EMBL/GenBank/DDBJ whole genome shotgun (WGS) entry which is preliminary data.</text>
</comment>
<feature type="region of interest" description="Disordered" evidence="1">
    <location>
        <begin position="82"/>
        <end position="108"/>
    </location>
</feature>
<evidence type="ECO:0000256" key="1">
    <source>
        <dbReference type="SAM" id="MobiDB-lite"/>
    </source>
</evidence>
<feature type="compositionally biased region" description="Low complexity" evidence="1">
    <location>
        <begin position="91"/>
        <end position="100"/>
    </location>
</feature>
<dbReference type="Proteomes" id="UP000707731">
    <property type="component" value="Unassembled WGS sequence"/>
</dbReference>
<proteinExistence type="predicted"/>
<dbReference type="InterPro" id="IPR032584">
    <property type="entry name" value="DUF4913"/>
</dbReference>
<feature type="compositionally biased region" description="Low complexity" evidence="1">
    <location>
        <begin position="1"/>
        <end position="14"/>
    </location>
</feature>
<accession>A0ABS0DJD0</accession>
<dbReference type="RefSeq" id="WP_195005105.1">
    <property type="nucleotide sequence ID" value="NZ_JADLQN010000011.1"/>
</dbReference>
<evidence type="ECO:0000313" key="2">
    <source>
        <dbReference type="EMBL" id="MBF6358265.1"/>
    </source>
</evidence>
<gene>
    <name evidence="2" type="ORF">IU449_27590</name>
</gene>
<keyword evidence="3" id="KW-1185">Reference proteome</keyword>
<sequence length="254" mass="27530">MSETTNTNQTTGETAPETDAAAVIPQMDLGELLETAVARAVTASLAAKAKAIADDVVESMLTPEVLAGMRETAVLETTLALDPEPEPEPEPGTAGAAAVAETDDDGDGGEQMFASVEEFVEEYVAKLYRRDVHGRDSQLAWCPRWWDHGEVYNRMTALHRAFEALRTGETTESSLFWLVHFDPHMARILDPEGPFKYCSVQHGHNRGGECLRTLPTIAAPAGTSDAEDYTPHSTALFVPAPSVGTTRVVRTFLE</sequence>
<protein>
    <submittedName>
        <fullName evidence="2">DUF4913 domain-containing protein</fullName>
    </submittedName>
</protein>
<evidence type="ECO:0000313" key="3">
    <source>
        <dbReference type="Proteomes" id="UP000707731"/>
    </source>
</evidence>